<dbReference type="EMBL" id="CAJVPU010001617">
    <property type="protein sequence ID" value="CAG8484743.1"/>
    <property type="molecule type" value="Genomic_DNA"/>
</dbReference>
<proteinExistence type="predicted"/>
<dbReference type="Proteomes" id="UP000789702">
    <property type="component" value="Unassembled WGS sequence"/>
</dbReference>
<evidence type="ECO:0000313" key="1">
    <source>
        <dbReference type="EMBL" id="CAG8484743.1"/>
    </source>
</evidence>
<gene>
    <name evidence="1" type="ORF">DHETER_LOCUS2287</name>
</gene>
<evidence type="ECO:0000313" key="2">
    <source>
        <dbReference type="Proteomes" id="UP000789702"/>
    </source>
</evidence>
<comment type="caution">
    <text evidence="1">The sequence shown here is derived from an EMBL/GenBank/DDBJ whole genome shotgun (WGS) entry which is preliminary data.</text>
</comment>
<accession>A0ACA9KQJ8</accession>
<reference evidence="1" key="1">
    <citation type="submission" date="2021-06" db="EMBL/GenBank/DDBJ databases">
        <authorList>
            <person name="Kallberg Y."/>
            <person name="Tangrot J."/>
            <person name="Rosling A."/>
        </authorList>
    </citation>
    <scope>NUCLEOTIDE SEQUENCE</scope>
    <source>
        <strain evidence="1">IL203A</strain>
    </source>
</reference>
<organism evidence="1 2">
    <name type="scientific">Dentiscutata heterogama</name>
    <dbReference type="NCBI Taxonomy" id="1316150"/>
    <lineage>
        <taxon>Eukaryota</taxon>
        <taxon>Fungi</taxon>
        <taxon>Fungi incertae sedis</taxon>
        <taxon>Mucoromycota</taxon>
        <taxon>Glomeromycotina</taxon>
        <taxon>Glomeromycetes</taxon>
        <taxon>Diversisporales</taxon>
        <taxon>Gigasporaceae</taxon>
        <taxon>Dentiscutata</taxon>
    </lineage>
</organism>
<sequence>DVGNTMPTLSIEEVEHALSMRFSVRQLNQFLSIISRRSQRHLLYPALSYNNTNINNSVSNRSDIELLETQVQVHLSLLSSDATSTPHQILIFHPQKKYVNMHSHTNLYTLFSNNPDQNIIHVLVKQLPGSETQII</sequence>
<keyword evidence="2" id="KW-1185">Reference proteome</keyword>
<feature type="non-terminal residue" evidence="1">
    <location>
        <position position="1"/>
    </location>
</feature>
<protein>
    <submittedName>
        <fullName evidence="1">3205_t:CDS:1</fullName>
    </submittedName>
</protein>
<name>A0ACA9KQJ8_9GLOM</name>